<comment type="subcellular location">
    <subcellularLocation>
        <location evidence="1 8">Cell membrane</location>
        <topology evidence="1 8">Multi-pass membrane protein</topology>
    </subcellularLocation>
</comment>
<keyword evidence="4 8" id="KW-1003">Cell membrane</keyword>
<keyword evidence="3 8" id="KW-0813">Transport</keyword>
<dbReference type="PIRSF" id="PIRSF028784">
    <property type="entry name" value="MrpF"/>
    <property type="match status" value="1"/>
</dbReference>
<feature type="transmembrane region" description="Helical" evidence="9">
    <location>
        <begin position="34"/>
        <end position="54"/>
    </location>
</feature>
<dbReference type="InterPro" id="IPR007208">
    <property type="entry name" value="MrpF/PhaF-like"/>
</dbReference>
<evidence type="ECO:0000256" key="3">
    <source>
        <dbReference type="ARBA" id="ARBA00022448"/>
    </source>
</evidence>
<name>A0ABW4YGA7_9BACL</name>
<evidence type="ECO:0000256" key="4">
    <source>
        <dbReference type="ARBA" id="ARBA00022475"/>
    </source>
</evidence>
<comment type="similarity">
    <text evidence="2 8">Belongs to the CPA3 antiporters (TC 2.A.63) subunit F family.</text>
</comment>
<organism evidence="10 11">
    <name type="scientific">Paenibacillus yanchengensis</name>
    <dbReference type="NCBI Taxonomy" id="2035833"/>
    <lineage>
        <taxon>Bacteria</taxon>
        <taxon>Bacillati</taxon>
        <taxon>Bacillota</taxon>
        <taxon>Bacilli</taxon>
        <taxon>Bacillales</taxon>
        <taxon>Paenibacillaceae</taxon>
        <taxon>Paenibacillus</taxon>
    </lineage>
</organism>
<keyword evidence="5 9" id="KW-0812">Transmembrane</keyword>
<keyword evidence="11" id="KW-1185">Reference proteome</keyword>
<gene>
    <name evidence="10" type="ORF">ACFSJH_02980</name>
</gene>
<evidence type="ECO:0000256" key="9">
    <source>
        <dbReference type="SAM" id="Phobius"/>
    </source>
</evidence>
<proteinExistence type="inferred from homology"/>
<dbReference type="PANTHER" id="PTHR34702:SF1">
    <property type="entry name" value="NA(+)_H(+) ANTIPORTER SUBUNIT F"/>
    <property type="match status" value="1"/>
</dbReference>
<dbReference type="PANTHER" id="PTHR34702">
    <property type="entry name" value="NA(+)/H(+) ANTIPORTER SUBUNIT F1"/>
    <property type="match status" value="1"/>
</dbReference>
<evidence type="ECO:0000256" key="8">
    <source>
        <dbReference type="PIRNR" id="PIRNR028784"/>
    </source>
</evidence>
<protein>
    <submittedName>
        <fullName evidence="10">Na(+)/H(+) antiporter subunit F1</fullName>
    </submittedName>
</protein>
<keyword evidence="7 8" id="KW-0472">Membrane</keyword>
<keyword evidence="8" id="KW-0406">Ion transport</keyword>
<dbReference type="RefSeq" id="WP_377769731.1">
    <property type="nucleotide sequence ID" value="NZ_JBHUHO010000008.1"/>
</dbReference>
<feature type="transmembrane region" description="Helical" evidence="9">
    <location>
        <begin position="5"/>
        <end position="22"/>
    </location>
</feature>
<dbReference type="Pfam" id="PF04066">
    <property type="entry name" value="MrpF_PhaF"/>
    <property type="match status" value="1"/>
</dbReference>
<evidence type="ECO:0000256" key="2">
    <source>
        <dbReference type="ARBA" id="ARBA00009212"/>
    </source>
</evidence>
<evidence type="ECO:0000256" key="6">
    <source>
        <dbReference type="ARBA" id="ARBA00022989"/>
    </source>
</evidence>
<dbReference type="NCBIfam" id="NF009248">
    <property type="entry name" value="PRK12600.1"/>
    <property type="match status" value="1"/>
</dbReference>
<dbReference type="EMBL" id="JBHUHO010000008">
    <property type="protein sequence ID" value="MFD2114713.1"/>
    <property type="molecule type" value="Genomic_DNA"/>
</dbReference>
<evidence type="ECO:0000256" key="1">
    <source>
        <dbReference type="ARBA" id="ARBA00004651"/>
    </source>
</evidence>
<evidence type="ECO:0000313" key="11">
    <source>
        <dbReference type="Proteomes" id="UP001597362"/>
    </source>
</evidence>
<evidence type="ECO:0000313" key="10">
    <source>
        <dbReference type="EMBL" id="MFD2114713.1"/>
    </source>
</evidence>
<keyword evidence="8" id="KW-0050">Antiport</keyword>
<reference evidence="11" key="1">
    <citation type="journal article" date="2019" name="Int. J. Syst. Evol. Microbiol.">
        <title>The Global Catalogue of Microorganisms (GCM) 10K type strain sequencing project: providing services to taxonomists for standard genome sequencing and annotation.</title>
        <authorList>
            <consortium name="The Broad Institute Genomics Platform"/>
            <consortium name="The Broad Institute Genome Sequencing Center for Infectious Disease"/>
            <person name="Wu L."/>
            <person name="Ma J."/>
        </authorList>
    </citation>
    <scope>NUCLEOTIDE SEQUENCE [LARGE SCALE GENOMIC DNA]</scope>
    <source>
        <strain evidence="11">GH52</strain>
    </source>
</reference>
<accession>A0ABW4YGA7</accession>
<feature type="transmembrane region" description="Helical" evidence="9">
    <location>
        <begin position="60"/>
        <end position="82"/>
    </location>
</feature>
<dbReference type="Proteomes" id="UP001597362">
    <property type="component" value="Unassembled WGS sequence"/>
</dbReference>
<comment type="caution">
    <text evidence="10">The sequence shown here is derived from an EMBL/GenBank/DDBJ whole genome shotgun (WGS) entry which is preliminary data.</text>
</comment>
<evidence type="ECO:0000256" key="5">
    <source>
        <dbReference type="ARBA" id="ARBA00022692"/>
    </source>
</evidence>
<sequence>MFDKILIVCMMLLAVSIAIALIRVMRGPTLPDRILALDSISYSIIAIVALLSIMLDSRAYMETILLIGILAFVSTIALCRFLERGVVIERKRDH</sequence>
<keyword evidence="6 9" id="KW-1133">Transmembrane helix</keyword>
<evidence type="ECO:0000256" key="7">
    <source>
        <dbReference type="ARBA" id="ARBA00023136"/>
    </source>
</evidence>